<sequence>MMALLNREMEQYDRALVREPVVLLLNKVDEGEGEQARKKTGQYGGIRDDQKQGKGLGQNDQKRRKSFGQHDQKTWLGERGQSDQKPGEGVQQPRMQATVARRDVRNKVKVSRLRSPSPHAAQIHQLLYDRFVYIPGTINNRRCFILVDMASHVSLVSLQFWNGQNAVQGAVFDQHDIRNIIGVNGTGQPTSGRLRNARIRIGNFVGTHSFDVLGGNGRNGPENHATIGLDFLLAYGVRIDFEQQRFIINRNQIPFLTAPTDEDGLDDAEKELSEALSVVNKIRMGDEEEIESENVNTSTAPFTLSIANLPGIFDDASRNRLALEMMALLNREMEQYDRALVREPVVLLLNKVDEGEGEQARKAPTDEDGLDDAEKELSEALSVVNKIRMGDEEEIESENVNTSTAPFTLSIANLPGIFDDASRNRLALEMMALLNREMEQYDRALVREPVVLLLNKVDEGEGEQARKVRER</sequence>
<dbReference type="AlphaFoldDB" id="A0ABD2M3I3"/>
<keyword evidence="3" id="KW-1185">Reference proteome</keyword>
<gene>
    <name evidence="2" type="ORF">niasHT_008297</name>
</gene>
<dbReference type="Proteomes" id="UP001620626">
    <property type="component" value="Unassembled WGS sequence"/>
</dbReference>
<name>A0ABD2M3I3_9BILA</name>
<evidence type="ECO:0000313" key="3">
    <source>
        <dbReference type="Proteomes" id="UP001620626"/>
    </source>
</evidence>
<organism evidence="2 3">
    <name type="scientific">Heterodera trifolii</name>
    <dbReference type="NCBI Taxonomy" id="157864"/>
    <lineage>
        <taxon>Eukaryota</taxon>
        <taxon>Metazoa</taxon>
        <taxon>Ecdysozoa</taxon>
        <taxon>Nematoda</taxon>
        <taxon>Chromadorea</taxon>
        <taxon>Rhabditida</taxon>
        <taxon>Tylenchina</taxon>
        <taxon>Tylenchomorpha</taxon>
        <taxon>Tylenchoidea</taxon>
        <taxon>Heteroderidae</taxon>
        <taxon>Heteroderinae</taxon>
        <taxon>Heterodera</taxon>
    </lineage>
</organism>
<comment type="caution">
    <text evidence="2">The sequence shown here is derived from an EMBL/GenBank/DDBJ whole genome shotgun (WGS) entry which is preliminary data.</text>
</comment>
<dbReference type="InterPro" id="IPR021109">
    <property type="entry name" value="Peptidase_aspartic_dom_sf"/>
</dbReference>
<protein>
    <submittedName>
        <fullName evidence="2">Uncharacterized protein</fullName>
    </submittedName>
</protein>
<feature type="region of interest" description="Disordered" evidence="1">
    <location>
        <begin position="31"/>
        <end position="103"/>
    </location>
</feature>
<evidence type="ECO:0000256" key="1">
    <source>
        <dbReference type="SAM" id="MobiDB-lite"/>
    </source>
</evidence>
<dbReference type="CDD" id="cd00303">
    <property type="entry name" value="retropepsin_like"/>
    <property type="match status" value="1"/>
</dbReference>
<accession>A0ABD2M3I3</accession>
<dbReference type="Gene3D" id="2.40.70.10">
    <property type="entry name" value="Acid Proteases"/>
    <property type="match status" value="1"/>
</dbReference>
<dbReference type="EMBL" id="JBICBT010000191">
    <property type="protein sequence ID" value="KAL3121315.1"/>
    <property type="molecule type" value="Genomic_DNA"/>
</dbReference>
<reference evidence="2 3" key="1">
    <citation type="submission" date="2024-10" db="EMBL/GenBank/DDBJ databases">
        <authorList>
            <person name="Kim D."/>
        </authorList>
    </citation>
    <scope>NUCLEOTIDE SEQUENCE [LARGE SCALE GENOMIC DNA]</scope>
    <source>
        <strain evidence="2">BH-2024</strain>
    </source>
</reference>
<proteinExistence type="predicted"/>
<evidence type="ECO:0000313" key="2">
    <source>
        <dbReference type="EMBL" id="KAL3121315.1"/>
    </source>
</evidence>